<dbReference type="AlphaFoldDB" id="A0A6C0EWQ3"/>
<sequence>MIFYGYLYRFLYYLQHQFYRGISYLGNYIIYEPLSNIHPRWFLFGFISCILFIYFYIKIRYPFWNTQPVYHSYDFWRKWTSSPFIIQKNFPMKTKFCNFENIQTYDYLDLQDSQMEPVIDLLVSHYIPSDQVLFTVTKKHMNEYFTGQNHSSLFSIYYEKHYNYGEPEKEKQLIYTNVPIGLMTSRSISIFVLNKSGGCIKYPCYFWDYLCVKRELKHKKLSRNIIQTHEYNQRIKNPGVLISLFKKEGELSRGIVPIAKYTSYTFQIPTMKFDKLPEHCVMVQINKTNFGDFIDFLYIFLKTSKVFKFAGIPDIGSLKKMIDSSNMYVYLLKKREHVLGMYAFKDAKVQYENDDGSAIQCIGSILNCSNIRLFYLGFLHSLQMITWKTHYKIVLFENIAHNSYIWEFLRTTNKEIMEQNNAYYLYNFVVPGSPYLAKDCLFLV</sequence>
<accession>A0A6C0EWQ3</accession>
<proteinExistence type="predicted"/>
<evidence type="ECO:0000313" key="2">
    <source>
        <dbReference type="EMBL" id="QHT31665.1"/>
    </source>
</evidence>
<reference evidence="2" key="1">
    <citation type="journal article" date="2020" name="Nature">
        <title>Giant virus diversity and host interactions through global metagenomics.</title>
        <authorList>
            <person name="Schulz F."/>
            <person name="Roux S."/>
            <person name="Paez-Espino D."/>
            <person name="Jungbluth S."/>
            <person name="Walsh D.A."/>
            <person name="Denef V.J."/>
            <person name="McMahon K.D."/>
            <person name="Konstantinidis K.T."/>
            <person name="Eloe-Fadrosh E.A."/>
            <person name="Kyrpides N.C."/>
            <person name="Woyke T."/>
        </authorList>
    </citation>
    <scope>NUCLEOTIDE SEQUENCE</scope>
    <source>
        <strain evidence="2">GVMAG-M-3300009155-48</strain>
    </source>
</reference>
<dbReference type="EMBL" id="MN738924">
    <property type="protein sequence ID" value="QHT31665.1"/>
    <property type="molecule type" value="Genomic_DNA"/>
</dbReference>
<dbReference type="Gene3D" id="3.40.630.30">
    <property type="match status" value="1"/>
</dbReference>
<evidence type="ECO:0000256" key="1">
    <source>
        <dbReference type="SAM" id="Phobius"/>
    </source>
</evidence>
<keyword evidence="1" id="KW-0812">Transmembrane</keyword>
<organism evidence="2">
    <name type="scientific">viral metagenome</name>
    <dbReference type="NCBI Taxonomy" id="1070528"/>
    <lineage>
        <taxon>unclassified sequences</taxon>
        <taxon>metagenomes</taxon>
        <taxon>organismal metagenomes</taxon>
    </lineage>
</organism>
<feature type="transmembrane region" description="Helical" evidence="1">
    <location>
        <begin position="41"/>
        <end position="57"/>
    </location>
</feature>
<protein>
    <recommendedName>
        <fullName evidence="3">Glycylpeptide N-tetradecanoyltransferase</fullName>
    </recommendedName>
</protein>
<keyword evidence="1" id="KW-1133">Transmembrane helix</keyword>
<keyword evidence="1" id="KW-0472">Membrane</keyword>
<evidence type="ECO:0008006" key="3">
    <source>
        <dbReference type="Google" id="ProtNLM"/>
    </source>
</evidence>
<name>A0A6C0EWQ3_9ZZZZ</name>